<dbReference type="HOGENOM" id="CLU_210855_0_0_9"/>
<dbReference type="Gene3D" id="4.10.280.10">
    <property type="entry name" value="Helix-loop-helix DNA-binding domain"/>
    <property type="match status" value="1"/>
</dbReference>
<dbReference type="InterPro" id="IPR037208">
    <property type="entry name" value="Spo0E-like_sf"/>
</dbReference>
<dbReference type="EMBL" id="CP004121">
    <property type="protein sequence ID" value="AGF55935.1"/>
    <property type="molecule type" value="Genomic_DNA"/>
</dbReference>
<evidence type="ECO:0000313" key="1">
    <source>
        <dbReference type="EMBL" id="AGF55935.1"/>
    </source>
</evidence>
<dbReference type="Pfam" id="PF09388">
    <property type="entry name" value="SpoOE-like"/>
    <property type="match status" value="1"/>
</dbReference>
<name>M1LSH7_9CLOT</name>
<reference evidence="1 2" key="1">
    <citation type="submission" date="2013-02" db="EMBL/GenBank/DDBJ databases">
        <title>Genome sequence of Clostridium saccharoperbutylacetonicum N1-4(HMT).</title>
        <authorList>
            <person name="Poehlein A."/>
            <person name="Daniel R."/>
        </authorList>
    </citation>
    <scope>NUCLEOTIDE SEQUENCE [LARGE SCALE GENOMIC DNA]</scope>
    <source>
        <strain evidence="2">N1-4(HMT)</strain>
    </source>
</reference>
<organism evidence="1 2">
    <name type="scientific">Clostridium saccharoperbutylacetonicum N1-4(HMT)</name>
    <dbReference type="NCBI Taxonomy" id="931276"/>
    <lineage>
        <taxon>Bacteria</taxon>
        <taxon>Bacillati</taxon>
        <taxon>Bacillota</taxon>
        <taxon>Clostridia</taxon>
        <taxon>Eubacteriales</taxon>
        <taxon>Clostridiaceae</taxon>
        <taxon>Clostridium</taxon>
    </lineage>
</organism>
<sequence>MRIMDDLISYNIDMYRDMLHIEIANNKELTNDYVLKLSQKLDKAIIAAYKEQLNTNNQ</sequence>
<dbReference type="KEGG" id="csr:Cspa_c21700"/>
<dbReference type="OrthoDB" id="1923056at2"/>
<proteinExistence type="predicted"/>
<protein>
    <submittedName>
        <fullName evidence="1">Spo0E like sporulation regulatory protein</fullName>
    </submittedName>
</protein>
<dbReference type="GO" id="GO:0043937">
    <property type="term" value="P:regulation of sporulation"/>
    <property type="evidence" value="ECO:0007669"/>
    <property type="project" value="InterPro"/>
</dbReference>
<keyword evidence="2" id="KW-1185">Reference proteome</keyword>
<accession>M1LSH7</accession>
<dbReference type="InterPro" id="IPR036638">
    <property type="entry name" value="HLH_DNA-bd_sf"/>
</dbReference>
<gene>
    <name evidence="1" type="ORF">Cspa_c21700</name>
</gene>
<dbReference type="AlphaFoldDB" id="M1LSH7"/>
<dbReference type="PATRIC" id="fig|931276.5.peg.2167"/>
<dbReference type="eggNOG" id="ENOG5032803">
    <property type="taxonomic scope" value="Bacteria"/>
</dbReference>
<dbReference type="InterPro" id="IPR018540">
    <property type="entry name" value="Spo0E-like"/>
</dbReference>
<dbReference type="SUPFAM" id="SSF140500">
    <property type="entry name" value="BAS1536-like"/>
    <property type="match status" value="1"/>
</dbReference>
<dbReference type="Proteomes" id="UP000011728">
    <property type="component" value="Chromosome"/>
</dbReference>
<dbReference type="GO" id="GO:0046983">
    <property type="term" value="F:protein dimerization activity"/>
    <property type="evidence" value="ECO:0007669"/>
    <property type="project" value="InterPro"/>
</dbReference>
<evidence type="ECO:0000313" key="2">
    <source>
        <dbReference type="Proteomes" id="UP000011728"/>
    </source>
</evidence>